<keyword evidence="3" id="KW-1185">Reference proteome</keyword>
<dbReference type="EMBL" id="JAPEVG010000991">
    <property type="protein sequence ID" value="KAJ8454341.1"/>
    <property type="molecule type" value="Genomic_DNA"/>
</dbReference>
<evidence type="ECO:0000313" key="3">
    <source>
        <dbReference type="Proteomes" id="UP001215151"/>
    </source>
</evidence>
<feature type="transmembrane region" description="Helical" evidence="1">
    <location>
        <begin position="7"/>
        <end position="28"/>
    </location>
</feature>
<sequence length="133" mass="15015">MEVATTYILNTGLLTGTLQWLAAIMLMVETGKSLRFPFELYWATFGLITMKFRAITLFSVRGITVFNDSTYTRSAIARAHRLTTVEQFNVPRDPREDGPPVINIKVAAETEIHGRSYESSILDIHDDMAKVEC</sequence>
<feature type="transmembrane region" description="Helical" evidence="1">
    <location>
        <begin position="40"/>
        <end position="60"/>
    </location>
</feature>
<accession>A0AAD7TF19</accession>
<dbReference type="Proteomes" id="UP001215151">
    <property type="component" value="Unassembled WGS sequence"/>
</dbReference>
<protein>
    <submittedName>
        <fullName evidence="2">Uncharacterized protein</fullName>
    </submittedName>
</protein>
<reference evidence="2" key="1">
    <citation type="submission" date="2022-11" db="EMBL/GenBank/DDBJ databases">
        <title>Genome Sequence of Cubamyces cubensis.</title>
        <authorList>
            <person name="Buettner E."/>
        </authorList>
    </citation>
    <scope>NUCLEOTIDE SEQUENCE</scope>
    <source>
        <strain evidence="2">MPL-01</strain>
    </source>
</reference>
<evidence type="ECO:0000256" key="1">
    <source>
        <dbReference type="SAM" id="Phobius"/>
    </source>
</evidence>
<organism evidence="2 3">
    <name type="scientific">Trametes cubensis</name>
    <dbReference type="NCBI Taxonomy" id="1111947"/>
    <lineage>
        <taxon>Eukaryota</taxon>
        <taxon>Fungi</taxon>
        <taxon>Dikarya</taxon>
        <taxon>Basidiomycota</taxon>
        <taxon>Agaricomycotina</taxon>
        <taxon>Agaricomycetes</taxon>
        <taxon>Polyporales</taxon>
        <taxon>Polyporaceae</taxon>
        <taxon>Trametes</taxon>
    </lineage>
</organism>
<keyword evidence="1" id="KW-0812">Transmembrane</keyword>
<keyword evidence="1" id="KW-1133">Transmembrane helix</keyword>
<gene>
    <name evidence="2" type="ORF">ONZ51_g13077</name>
</gene>
<name>A0AAD7TF19_9APHY</name>
<comment type="caution">
    <text evidence="2">The sequence shown here is derived from an EMBL/GenBank/DDBJ whole genome shotgun (WGS) entry which is preliminary data.</text>
</comment>
<dbReference type="AlphaFoldDB" id="A0AAD7TF19"/>
<evidence type="ECO:0000313" key="2">
    <source>
        <dbReference type="EMBL" id="KAJ8454341.1"/>
    </source>
</evidence>
<proteinExistence type="predicted"/>
<keyword evidence="1" id="KW-0472">Membrane</keyword>